<dbReference type="AlphaFoldDB" id="A0AA87Q7I6"/>
<gene>
    <name evidence="1" type="ORF">RRH01S_12_01360</name>
</gene>
<evidence type="ECO:0000313" key="1">
    <source>
        <dbReference type="EMBL" id="GAJ95582.1"/>
    </source>
</evidence>
<proteinExistence type="predicted"/>
<dbReference type="EMBL" id="BAYX01000012">
    <property type="protein sequence ID" value="GAJ95582.1"/>
    <property type="molecule type" value="Genomic_DNA"/>
</dbReference>
<evidence type="ECO:0000313" key="2">
    <source>
        <dbReference type="Proteomes" id="UP000026941"/>
    </source>
</evidence>
<reference evidence="1 2" key="1">
    <citation type="submission" date="2014-05" db="EMBL/GenBank/DDBJ databases">
        <title>Whole genome shotgun sequence of Rhizobium rhizogenes NBRC 13257.</title>
        <authorList>
            <person name="Katano-Makiyama Y."/>
            <person name="Hosoyama A."/>
            <person name="Hashimoto M."/>
            <person name="Hosoyama Y."/>
            <person name="Noguchi M."/>
            <person name="Tsuchikane K."/>
            <person name="Kimura A."/>
            <person name="Ohji S."/>
            <person name="Ichikawa N."/>
            <person name="Yamazoe A."/>
            <person name="Fujita N."/>
        </authorList>
    </citation>
    <scope>NUCLEOTIDE SEQUENCE [LARGE SCALE GENOMIC DNA]</scope>
    <source>
        <strain evidence="1 2">NBRC 13257</strain>
    </source>
</reference>
<sequence>MKKLTSQKRCALQTARKLLQEKAIDIANDIRGRLRNFELKVGLVGTADLEDRVRELTEDIPDLAEIMAALLTTRQKLREEFSRLHRKVSEIAKGNAICRRLMTVPGVGPVTSLAL</sequence>
<comment type="caution">
    <text evidence="1">The sequence shown here is derived from an EMBL/GenBank/DDBJ whole genome shotgun (WGS) entry which is preliminary data.</text>
</comment>
<protein>
    <submittedName>
        <fullName evidence="1">Transposase</fullName>
    </submittedName>
</protein>
<accession>A0AA87Q7I6</accession>
<name>A0AA87Q7I6_RHIRH</name>
<dbReference type="Proteomes" id="UP000026941">
    <property type="component" value="Unassembled WGS sequence"/>
</dbReference>
<organism evidence="1 2">
    <name type="scientific">Rhizobium rhizogenes NBRC 13257</name>
    <dbReference type="NCBI Taxonomy" id="1220581"/>
    <lineage>
        <taxon>Bacteria</taxon>
        <taxon>Pseudomonadati</taxon>
        <taxon>Pseudomonadota</taxon>
        <taxon>Alphaproteobacteria</taxon>
        <taxon>Hyphomicrobiales</taxon>
        <taxon>Rhizobiaceae</taxon>
        <taxon>Rhizobium/Agrobacterium group</taxon>
        <taxon>Rhizobium</taxon>
    </lineage>
</organism>